<dbReference type="EMBL" id="GBRH01263096">
    <property type="protein sequence ID" value="JAD34799.1"/>
    <property type="molecule type" value="Transcribed_RNA"/>
</dbReference>
<sequence length="66" mass="7065">MMKCPSSVSSKLIILSFSSILPTATSPVHENVSPISSSSSMLVSNLKLNFFRSTSASILCLILFTL</sequence>
<dbReference type="AlphaFoldDB" id="A0A0A8Z5U7"/>
<organism evidence="1">
    <name type="scientific">Arundo donax</name>
    <name type="common">Giant reed</name>
    <name type="synonym">Donax arundinaceus</name>
    <dbReference type="NCBI Taxonomy" id="35708"/>
    <lineage>
        <taxon>Eukaryota</taxon>
        <taxon>Viridiplantae</taxon>
        <taxon>Streptophyta</taxon>
        <taxon>Embryophyta</taxon>
        <taxon>Tracheophyta</taxon>
        <taxon>Spermatophyta</taxon>
        <taxon>Magnoliopsida</taxon>
        <taxon>Liliopsida</taxon>
        <taxon>Poales</taxon>
        <taxon>Poaceae</taxon>
        <taxon>PACMAD clade</taxon>
        <taxon>Arundinoideae</taxon>
        <taxon>Arundineae</taxon>
        <taxon>Arundo</taxon>
    </lineage>
</organism>
<proteinExistence type="predicted"/>
<reference evidence="1" key="1">
    <citation type="submission" date="2014-09" db="EMBL/GenBank/DDBJ databases">
        <authorList>
            <person name="Magalhaes I.L.F."/>
            <person name="Oliveira U."/>
            <person name="Santos F.R."/>
            <person name="Vidigal T.H.D.A."/>
            <person name="Brescovit A.D."/>
            <person name="Santos A.J."/>
        </authorList>
    </citation>
    <scope>NUCLEOTIDE SEQUENCE</scope>
    <source>
        <tissue evidence="1">Shoot tissue taken approximately 20 cm above the soil surface</tissue>
    </source>
</reference>
<accession>A0A0A8Z5U7</accession>
<evidence type="ECO:0000313" key="1">
    <source>
        <dbReference type="EMBL" id="JAD34799.1"/>
    </source>
</evidence>
<name>A0A0A8Z5U7_ARUDO</name>
<protein>
    <submittedName>
        <fullName evidence="1">Uncharacterized protein</fullName>
    </submittedName>
</protein>
<reference evidence="1" key="2">
    <citation type="journal article" date="2015" name="Data Brief">
        <title>Shoot transcriptome of the giant reed, Arundo donax.</title>
        <authorList>
            <person name="Barrero R.A."/>
            <person name="Guerrero F.D."/>
            <person name="Moolhuijzen P."/>
            <person name="Goolsby J.A."/>
            <person name="Tidwell J."/>
            <person name="Bellgard S.E."/>
            <person name="Bellgard M.I."/>
        </authorList>
    </citation>
    <scope>NUCLEOTIDE SEQUENCE</scope>
    <source>
        <tissue evidence="1">Shoot tissue taken approximately 20 cm above the soil surface</tissue>
    </source>
</reference>